<keyword evidence="12" id="KW-1185">Reference proteome</keyword>
<proteinExistence type="inferred from homology"/>
<dbReference type="InterPro" id="IPR050095">
    <property type="entry name" value="ECF_ABC_transporter_ATP-bd"/>
</dbReference>
<gene>
    <name evidence="10" type="ORF">Selli1_30130</name>
    <name evidence="11" type="ORF">Selli2_07090</name>
</gene>
<keyword evidence="4 8" id="KW-0547">Nucleotide-binding</keyword>
<keyword evidence="7 8" id="KW-0472">Membrane</keyword>
<keyword evidence="6" id="KW-1278">Translocase</keyword>
<dbReference type="InterPro" id="IPR015856">
    <property type="entry name" value="ABC_transpr_CbiO/EcfA_su"/>
</dbReference>
<dbReference type="InterPro" id="IPR027417">
    <property type="entry name" value="P-loop_NTPase"/>
</dbReference>
<evidence type="ECO:0000313" key="12">
    <source>
        <dbReference type="Proteomes" id="UP001145145"/>
    </source>
</evidence>
<comment type="subunit">
    <text evidence="8">Forms a stable energy-coupling factor (ECF) transporter complex composed of 2 membrane-embedded substrate-binding proteins (S component), 2 ATP-binding proteins (A component) and 2 transmembrane proteins (T component).</text>
</comment>
<dbReference type="NCBIfam" id="TIGR04521">
    <property type="entry name" value="ECF_ATPase_2"/>
    <property type="match status" value="1"/>
</dbReference>
<keyword evidence="2 8" id="KW-0813">Transport</keyword>
<reference evidence="10" key="2">
    <citation type="submission" date="2022-11" db="EMBL/GenBank/DDBJ databases">
        <title>Draft genome sequence of Sellimonas catena strain 12EGH17.</title>
        <authorList>
            <person name="Atsushi H."/>
            <person name="Moriya O."/>
            <person name="Mitsuo S."/>
        </authorList>
    </citation>
    <scope>NUCLEOTIDE SEQUENCE</scope>
    <source>
        <strain evidence="10">12EGH17</strain>
    </source>
</reference>
<evidence type="ECO:0000259" key="9">
    <source>
        <dbReference type="PROSITE" id="PS50893"/>
    </source>
</evidence>
<reference evidence="10" key="1">
    <citation type="submission" date="2022-11" db="EMBL/GenBank/DDBJ databases">
        <title>Draft genome sequence of Sellimonas catena strain 12EGH17.</title>
        <authorList>
            <person name="Hisatomi A."/>
            <person name="Ohkuma M."/>
            <person name="Sakamoto M."/>
        </authorList>
    </citation>
    <scope>NUCLEOTIDE SEQUENCE</scope>
    <source>
        <strain evidence="10">12EGH17</strain>
    </source>
</reference>
<evidence type="ECO:0000313" key="10">
    <source>
        <dbReference type="EMBL" id="GLG05839.1"/>
    </source>
</evidence>
<dbReference type="InterPro" id="IPR030947">
    <property type="entry name" value="EcfA_1"/>
</dbReference>
<dbReference type="PANTHER" id="PTHR43553:SF27">
    <property type="entry name" value="ENERGY-COUPLING FACTOR TRANSPORTER ATP-BINDING PROTEIN ECFA2"/>
    <property type="match status" value="1"/>
</dbReference>
<dbReference type="EMBL" id="BSCH01000003">
    <property type="protein sequence ID" value="GLG89282.1"/>
    <property type="molecule type" value="Genomic_DNA"/>
</dbReference>
<dbReference type="GO" id="GO:0005524">
    <property type="term" value="F:ATP binding"/>
    <property type="evidence" value="ECO:0007669"/>
    <property type="project" value="UniProtKB-UniRule"/>
</dbReference>
<dbReference type="AlphaFoldDB" id="A0A9W6C7K3"/>
<dbReference type="SUPFAM" id="SSF52540">
    <property type="entry name" value="P-loop containing nucleoside triphosphate hydrolases"/>
    <property type="match status" value="2"/>
</dbReference>
<evidence type="ECO:0000256" key="1">
    <source>
        <dbReference type="ARBA" id="ARBA00004202"/>
    </source>
</evidence>
<name>A0A9W6C7K3_9FIRM</name>
<dbReference type="FunFam" id="3.40.50.300:FF:000224">
    <property type="entry name" value="Energy-coupling factor transporter ATP-binding protein EcfA"/>
    <property type="match status" value="2"/>
</dbReference>
<protein>
    <recommendedName>
        <fullName evidence="8">Energy-coupling factor transporter ATP-binding protein EcfA2</fullName>
        <ecNumber evidence="8">7.-.-.-</ecNumber>
    </recommendedName>
</protein>
<organism evidence="10 12">
    <name type="scientific">Sellimonas catena</name>
    <dbReference type="NCBI Taxonomy" id="2994035"/>
    <lineage>
        <taxon>Bacteria</taxon>
        <taxon>Bacillati</taxon>
        <taxon>Bacillota</taxon>
        <taxon>Clostridia</taxon>
        <taxon>Lachnospirales</taxon>
        <taxon>Lachnospiraceae</taxon>
        <taxon>Sellimonas</taxon>
    </lineage>
</organism>
<evidence type="ECO:0000313" key="11">
    <source>
        <dbReference type="EMBL" id="GLG89282.1"/>
    </source>
</evidence>
<evidence type="ECO:0000256" key="8">
    <source>
        <dbReference type="RuleBase" id="RU365104"/>
    </source>
</evidence>
<reference evidence="11" key="4">
    <citation type="submission" date="2022-11" db="EMBL/GenBank/DDBJ databases">
        <title>Draft genome sequence of Sellimonas catena strain 18CBH55.</title>
        <authorList>
            <person name="Atsushi H."/>
            <person name="Moriya O."/>
            <person name="Mitsuo S."/>
        </authorList>
    </citation>
    <scope>NUCLEOTIDE SEQUENCE</scope>
    <source>
        <strain evidence="11">18CBH55</strain>
    </source>
</reference>
<dbReference type="EMBL" id="BSBO01000038">
    <property type="protein sequence ID" value="GLG05839.1"/>
    <property type="molecule type" value="Genomic_DNA"/>
</dbReference>
<comment type="subcellular location">
    <subcellularLocation>
        <location evidence="1 8">Cell membrane</location>
        <topology evidence="1 8">Peripheral membrane protein</topology>
    </subcellularLocation>
</comment>
<comment type="similarity">
    <text evidence="8">Belongs to the ABC transporter superfamily. Energy-coupling factor EcfA family.</text>
</comment>
<dbReference type="Proteomes" id="UP001145145">
    <property type="component" value="Unassembled WGS sequence"/>
</dbReference>
<evidence type="ECO:0000256" key="3">
    <source>
        <dbReference type="ARBA" id="ARBA00022475"/>
    </source>
</evidence>
<comment type="caution">
    <text evidence="10">The sequence shown here is derived from an EMBL/GenBank/DDBJ whole genome shotgun (WGS) entry which is preliminary data.</text>
</comment>
<dbReference type="PANTHER" id="PTHR43553">
    <property type="entry name" value="HEAVY METAL TRANSPORTER"/>
    <property type="match status" value="1"/>
</dbReference>
<dbReference type="InterPro" id="IPR030946">
    <property type="entry name" value="EcfA2"/>
</dbReference>
<dbReference type="GO" id="GO:0042626">
    <property type="term" value="F:ATPase-coupled transmembrane transporter activity"/>
    <property type="evidence" value="ECO:0007669"/>
    <property type="project" value="TreeGrafter"/>
</dbReference>
<dbReference type="GO" id="GO:0016887">
    <property type="term" value="F:ATP hydrolysis activity"/>
    <property type="evidence" value="ECO:0007669"/>
    <property type="project" value="InterPro"/>
</dbReference>
<dbReference type="NCBIfam" id="TIGR04520">
    <property type="entry name" value="ECF_ATPase_1"/>
    <property type="match status" value="1"/>
</dbReference>
<evidence type="ECO:0000256" key="5">
    <source>
        <dbReference type="ARBA" id="ARBA00022840"/>
    </source>
</evidence>
<dbReference type="PROSITE" id="PS00211">
    <property type="entry name" value="ABC_TRANSPORTER_1"/>
    <property type="match status" value="2"/>
</dbReference>
<accession>A0A9W6C7K3</accession>
<evidence type="ECO:0000256" key="2">
    <source>
        <dbReference type="ARBA" id="ARBA00022448"/>
    </source>
</evidence>
<dbReference type="Proteomes" id="UP001145094">
    <property type="component" value="Unassembled WGS sequence"/>
</dbReference>
<dbReference type="Gene3D" id="3.40.50.300">
    <property type="entry name" value="P-loop containing nucleotide triphosphate hydrolases"/>
    <property type="match status" value="2"/>
</dbReference>
<keyword evidence="3 8" id="KW-1003">Cell membrane</keyword>
<dbReference type="Pfam" id="PF00005">
    <property type="entry name" value="ABC_tran"/>
    <property type="match status" value="2"/>
</dbReference>
<dbReference type="CDD" id="cd03225">
    <property type="entry name" value="ABC_cobalt_CbiO_domain1"/>
    <property type="match status" value="2"/>
</dbReference>
<dbReference type="InterPro" id="IPR017871">
    <property type="entry name" value="ABC_transporter-like_CS"/>
</dbReference>
<dbReference type="PROSITE" id="PS50893">
    <property type="entry name" value="ABC_TRANSPORTER_2"/>
    <property type="match status" value="2"/>
</dbReference>
<dbReference type="SMART" id="SM00382">
    <property type="entry name" value="AAA"/>
    <property type="match status" value="2"/>
</dbReference>
<comment type="function">
    <text evidence="8">ATP-binding (A) component of a common energy-coupling factor (ECF) ABC-transporter complex.</text>
</comment>
<keyword evidence="5 8" id="KW-0067">ATP-binding</keyword>
<dbReference type="NCBIfam" id="NF010167">
    <property type="entry name" value="PRK13648.1"/>
    <property type="match status" value="2"/>
</dbReference>
<feature type="domain" description="ABC transporter" evidence="9">
    <location>
        <begin position="314"/>
        <end position="553"/>
    </location>
</feature>
<dbReference type="InterPro" id="IPR003593">
    <property type="entry name" value="AAA+_ATPase"/>
</dbReference>
<reference evidence="10 12" key="5">
    <citation type="journal article" date="2023" name="Int. J. Syst. Evol. Microbiol.">
        <title>Sellimonas catena sp. nov., isolated from human faeces.</title>
        <authorList>
            <person name="Hisatomi A."/>
            <person name="Ohkuma M."/>
            <person name="Sakamoto M."/>
        </authorList>
    </citation>
    <scope>NUCLEOTIDE SEQUENCE [LARGE SCALE GENOMIC DNA]</scope>
    <source>
        <strain evidence="10 12">12EGH17</strain>
        <strain evidence="11">18CBH55</strain>
    </source>
</reference>
<evidence type="ECO:0000256" key="6">
    <source>
        <dbReference type="ARBA" id="ARBA00022967"/>
    </source>
</evidence>
<dbReference type="EC" id="7.-.-.-" evidence="8"/>
<evidence type="ECO:0000256" key="7">
    <source>
        <dbReference type="ARBA" id="ARBA00023136"/>
    </source>
</evidence>
<sequence length="591" mass="65893">MSMVKTDKLVFEYEKRDEEGNVIGKQRAIDEVDLEIEKGQFIAILGHNGSGKSTFAKHINALLIPGGGTMWVGGRDTKDEDELWNIRQSAGMVFQNPDNQIIATVVEEDVGFGPENLGVPSKEIWKRVEDALEKVGMLEYRYSSPNKLSGGQKQRVAIAGVVAMRPECIVLDEPTAMLDPNGRKEVIRTVRDLQRQEKVTVILITHYMEEVTDADYIYVMDKGKVVMQGNPTQIFSQVDLLKHYRLDVPQATAVADALIKKGFPVSAGTLTRQKLCQEVCVLAKERGVLQNSLPPEVVKDHARTRPDGEPILSLRGLNYVYSPGTAYEKQAMKDVNLDIWQGEFIGIIGHTGSGKSTLIQHLDGLIRATGGELYFDGENIYKEGYSMKALRQQVGLVFQYPEHQLFEADVLSDVCFGPKNQGLSEEECKKRAKEALEMVGFPESLYNASPFDLSGGQKRRAAIAGVLAMRPKVLVLDEPTAGLDPKGRDDILDQIALLQKTTHMTVILVSHSMEDVAKYVDRIIVMNHGEKIFDDTPKQVFRHYKRLEEVGLAAPEVTYLMHELRESGVPVSTDITLVEEAADEIERVLKQ</sequence>
<dbReference type="InterPro" id="IPR003439">
    <property type="entry name" value="ABC_transporter-like_ATP-bd"/>
</dbReference>
<feature type="domain" description="ABC transporter" evidence="9">
    <location>
        <begin position="4"/>
        <end position="247"/>
    </location>
</feature>
<dbReference type="GO" id="GO:0043190">
    <property type="term" value="C:ATP-binding cassette (ABC) transporter complex"/>
    <property type="evidence" value="ECO:0007669"/>
    <property type="project" value="TreeGrafter"/>
</dbReference>
<evidence type="ECO:0000256" key="4">
    <source>
        <dbReference type="ARBA" id="ARBA00022741"/>
    </source>
</evidence>
<reference evidence="11" key="3">
    <citation type="submission" date="2022-11" db="EMBL/GenBank/DDBJ databases">
        <title>Draft genome sequence of Sellimonas catena strain 18CBH55.</title>
        <authorList>
            <person name="Hisatomi A."/>
            <person name="Ohkuma M."/>
            <person name="Sakamoto M."/>
        </authorList>
    </citation>
    <scope>NUCLEOTIDE SEQUENCE</scope>
    <source>
        <strain evidence="11">18CBH55</strain>
    </source>
</reference>